<feature type="chain" id="PRO_5014334879" evidence="2">
    <location>
        <begin position="17"/>
        <end position="560"/>
    </location>
</feature>
<evidence type="ECO:0000256" key="1">
    <source>
        <dbReference type="SAM" id="MobiDB-lite"/>
    </source>
</evidence>
<dbReference type="OrthoDB" id="550265at2759"/>
<evidence type="ECO:0000313" key="4">
    <source>
        <dbReference type="Proteomes" id="UP000236333"/>
    </source>
</evidence>
<feature type="signal peptide" evidence="2">
    <location>
        <begin position="1"/>
        <end position="16"/>
    </location>
</feature>
<dbReference type="Proteomes" id="UP000236333">
    <property type="component" value="Unassembled WGS sequence"/>
</dbReference>
<dbReference type="EMBL" id="PGGS01000006">
    <property type="protein sequence ID" value="PNH12653.1"/>
    <property type="molecule type" value="Genomic_DNA"/>
</dbReference>
<keyword evidence="4" id="KW-1185">Reference proteome</keyword>
<reference evidence="3 4" key="1">
    <citation type="journal article" date="2017" name="Mol. Biol. Evol.">
        <title>The 4-celled Tetrabaena socialis nuclear genome reveals the essential components for genetic control of cell number at the origin of multicellularity in the volvocine lineage.</title>
        <authorList>
            <person name="Featherston J."/>
            <person name="Arakaki Y."/>
            <person name="Hanschen E.R."/>
            <person name="Ferris P.J."/>
            <person name="Michod R.E."/>
            <person name="Olson B.J.S.C."/>
            <person name="Nozaki H."/>
            <person name="Durand P.M."/>
        </authorList>
    </citation>
    <scope>NUCLEOTIDE SEQUENCE [LARGE SCALE GENOMIC DNA]</scope>
    <source>
        <strain evidence="3 4">NIES-571</strain>
    </source>
</reference>
<sequence length="560" mass="58829">MLYLVLGILLSGRCWAQLPDGCAWLPTSRLEWSLSGCGAPLALPGDGGLATRIGREPALWLPAGLRPVQEYQAIALVDLTLALPSCEALWELAASECTLLVSATWPSPGLQAGPAYLYYRLLVGARSTAQRVNITCPPEDWMGLLAARGGAGSSGGVPLAPCGTATVTTGLALVEALQQLQPGHARVLVTLDAHMALPAQPTPQRNEVAPDDATPLVRVYRNVTLAGGLILTSSGPTAQASTSAAGAVAQLDLRLHRNIFGLAAGDGVDQPVPSSRLASNSSSNRPVLVFADLQVSNEPRGPPSSWPLALLGIFQYSLGMDRYSSYWFRQLFSPVPEESGAAVWLQQLGGVQQLLDNDGRSTSLGHVGDYSLAYNSTVPAGEPLEPIAQLEFDMWTGLPPRLPNGTQPPPLPPGSVAVASSAAQLLALLQEMWNGGPRAILLPVSITLQPGEWPQDGAALSYNVTLVGPATGAPVWLFASGLQLVRSIGASAAAAGASVQLQLLRLRLLYGCTLESLRTFGASMASVSVRPSVSVRDTDSDDDRPSSSASADQRQRQLQW</sequence>
<accession>A0A2J8AJH1</accession>
<keyword evidence="2" id="KW-0732">Signal</keyword>
<protein>
    <submittedName>
        <fullName evidence="3">Uncharacterized protein</fullName>
    </submittedName>
</protein>
<evidence type="ECO:0000256" key="2">
    <source>
        <dbReference type="SAM" id="SignalP"/>
    </source>
</evidence>
<name>A0A2J8AJH1_9CHLO</name>
<proteinExistence type="predicted"/>
<organism evidence="3 4">
    <name type="scientific">Tetrabaena socialis</name>
    <dbReference type="NCBI Taxonomy" id="47790"/>
    <lineage>
        <taxon>Eukaryota</taxon>
        <taxon>Viridiplantae</taxon>
        <taxon>Chlorophyta</taxon>
        <taxon>core chlorophytes</taxon>
        <taxon>Chlorophyceae</taxon>
        <taxon>CS clade</taxon>
        <taxon>Chlamydomonadales</taxon>
        <taxon>Tetrabaenaceae</taxon>
        <taxon>Tetrabaena</taxon>
    </lineage>
</organism>
<dbReference type="AlphaFoldDB" id="A0A2J8AJH1"/>
<gene>
    <name evidence="3" type="ORF">TSOC_000398</name>
</gene>
<evidence type="ECO:0000313" key="3">
    <source>
        <dbReference type="EMBL" id="PNH12653.1"/>
    </source>
</evidence>
<feature type="region of interest" description="Disordered" evidence="1">
    <location>
        <begin position="531"/>
        <end position="560"/>
    </location>
</feature>
<comment type="caution">
    <text evidence="3">The sequence shown here is derived from an EMBL/GenBank/DDBJ whole genome shotgun (WGS) entry which is preliminary data.</text>
</comment>